<dbReference type="NCBIfam" id="TIGR00061">
    <property type="entry name" value="L21"/>
    <property type="match status" value="1"/>
</dbReference>
<dbReference type="InterPro" id="IPR028909">
    <property type="entry name" value="bL21-like"/>
</dbReference>
<keyword evidence="4 5" id="KW-0699">rRNA-binding</keyword>
<protein>
    <recommendedName>
        <fullName evidence="4">Large ribosomal subunit protein bL21</fullName>
    </recommendedName>
</protein>
<dbReference type="GO" id="GO:0005840">
    <property type="term" value="C:ribosome"/>
    <property type="evidence" value="ECO:0007669"/>
    <property type="project" value="UniProtKB-KW"/>
</dbReference>
<proteinExistence type="inferred from homology"/>
<evidence type="ECO:0000256" key="4">
    <source>
        <dbReference type="HAMAP-Rule" id="MF_01363"/>
    </source>
</evidence>
<dbReference type="PATRIC" id="fig|1702221.3.peg.972"/>
<dbReference type="KEGG" id="fro:AALO17_10060"/>
<reference evidence="6 7" key="1">
    <citation type="journal article" date="2016" name="Gut Pathog.">
        <title>Whole genome sequencing of "Faecalibaculum rodentium" ALO17, isolated from C57BL/6J laboratory mouse feces.</title>
        <authorList>
            <person name="Lim S."/>
            <person name="Chang D.H."/>
            <person name="Ahn S."/>
            <person name="Kim B.C."/>
        </authorList>
    </citation>
    <scope>NUCLEOTIDE SEQUENCE [LARGE SCALE GENOMIC DNA]</scope>
    <source>
        <strain evidence="6 7">Alo17</strain>
    </source>
</reference>
<dbReference type="EMBL" id="CP011391">
    <property type="protein sequence ID" value="AMK54140.1"/>
    <property type="molecule type" value="Genomic_DNA"/>
</dbReference>
<gene>
    <name evidence="4" type="primary">rplU</name>
    <name evidence="6" type="ORF">AALO17_10060</name>
</gene>
<accession>A0A140DU13</accession>
<dbReference type="PANTHER" id="PTHR21349">
    <property type="entry name" value="50S RIBOSOMAL PROTEIN L21"/>
    <property type="match status" value="1"/>
</dbReference>
<evidence type="ECO:0000256" key="3">
    <source>
        <dbReference type="ARBA" id="ARBA00023274"/>
    </source>
</evidence>
<evidence type="ECO:0000313" key="7">
    <source>
        <dbReference type="Proteomes" id="UP000069771"/>
    </source>
</evidence>
<keyword evidence="4 5" id="KW-0694">RNA-binding</keyword>
<dbReference type="GO" id="GO:0019843">
    <property type="term" value="F:rRNA binding"/>
    <property type="evidence" value="ECO:0007669"/>
    <property type="project" value="UniProtKB-UniRule"/>
</dbReference>
<dbReference type="PANTHER" id="PTHR21349:SF0">
    <property type="entry name" value="LARGE RIBOSOMAL SUBUNIT PROTEIN BL21M"/>
    <property type="match status" value="1"/>
</dbReference>
<evidence type="ECO:0000313" key="6">
    <source>
        <dbReference type="EMBL" id="AMK54140.1"/>
    </source>
</evidence>
<comment type="function">
    <text evidence="4 5">This protein binds to 23S rRNA in the presence of protein L20.</text>
</comment>
<dbReference type="HAMAP" id="MF_01363">
    <property type="entry name" value="Ribosomal_bL21"/>
    <property type="match status" value="1"/>
</dbReference>
<dbReference type="GO" id="GO:0003735">
    <property type="term" value="F:structural constituent of ribosome"/>
    <property type="evidence" value="ECO:0007669"/>
    <property type="project" value="InterPro"/>
</dbReference>
<comment type="subunit">
    <text evidence="4">Part of the 50S ribosomal subunit. Contacts protein L20.</text>
</comment>
<evidence type="ECO:0000256" key="2">
    <source>
        <dbReference type="ARBA" id="ARBA00022980"/>
    </source>
</evidence>
<dbReference type="GO" id="GO:0005737">
    <property type="term" value="C:cytoplasm"/>
    <property type="evidence" value="ECO:0007669"/>
    <property type="project" value="UniProtKB-ARBA"/>
</dbReference>
<comment type="similarity">
    <text evidence="1 4 5">Belongs to the bacterial ribosomal protein bL21 family.</text>
</comment>
<name>A0A140DU13_9FIRM</name>
<keyword evidence="7" id="KW-1185">Reference proteome</keyword>
<dbReference type="Proteomes" id="UP000069771">
    <property type="component" value="Chromosome"/>
</dbReference>
<dbReference type="Pfam" id="PF00829">
    <property type="entry name" value="Ribosomal_L21p"/>
    <property type="match status" value="1"/>
</dbReference>
<evidence type="ECO:0000256" key="1">
    <source>
        <dbReference type="ARBA" id="ARBA00008563"/>
    </source>
</evidence>
<keyword evidence="3 4" id="KW-0687">Ribonucleoprotein</keyword>
<keyword evidence="2 4" id="KW-0689">Ribosomal protein</keyword>
<dbReference type="InterPro" id="IPR036164">
    <property type="entry name" value="bL21-like_sf"/>
</dbReference>
<dbReference type="GO" id="GO:0006412">
    <property type="term" value="P:translation"/>
    <property type="evidence" value="ECO:0007669"/>
    <property type="project" value="UniProtKB-UniRule"/>
</dbReference>
<organism evidence="6 7">
    <name type="scientific">Faecalibaculum rodentium</name>
    <dbReference type="NCBI Taxonomy" id="1702221"/>
    <lineage>
        <taxon>Bacteria</taxon>
        <taxon>Bacillati</taxon>
        <taxon>Bacillota</taxon>
        <taxon>Erysipelotrichia</taxon>
        <taxon>Erysipelotrichales</taxon>
        <taxon>Erysipelotrichaceae</taxon>
        <taxon>Faecalibaculum</taxon>
    </lineage>
</organism>
<dbReference type="STRING" id="1702221.AALO17_10060"/>
<sequence length="116" mass="13063">MPHLDGEYQNEQEVHEMYAIIETGGKQIKVEDGMEIFVEKLDAQEGETVTFDKVLYVDGKIGHPFVEGATVTGTVEKQGKGQKITIVKYKPKKSSTRRKQGHRQPYTKVKITAIQA</sequence>
<dbReference type="GO" id="GO:1990904">
    <property type="term" value="C:ribonucleoprotein complex"/>
    <property type="evidence" value="ECO:0007669"/>
    <property type="project" value="UniProtKB-KW"/>
</dbReference>
<dbReference type="SUPFAM" id="SSF141091">
    <property type="entry name" value="L21p-like"/>
    <property type="match status" value="1"/>
</dbReference>
<evidence type="ECO:0000256" key="5">
    <source>
        <dbReference type="RuleBase" id="RU000562"/>
    </source>
</evidence>
<dbReference type="AlphaFoldDB" id="A0A140DU13"/>
<dbReference type="InterPro" id="IPR001787">
    <property type="entry name" value="Ribosomal_bL21"/>
</dbReference>